<keyword evidence="3" id="KW-0813">Transport</keyword>
<keyword evidence="10" id="KW-0066">ATP synthesis</keyword>
<feature type="transmembrane region" description="Helical" evidence="12">
    <location>
        <begin position="89"/>
        <end position="110"/>
    </location>
</feature>
<keyword evidence="4" id="KW-0138">CF(0)</keyword>
<evidence type="ECO:0000256" key="5">
    <source>
        <dbReference type="ARBA" id="ARBA00022692"/>
    </source>
</evidence>
<evidence type="ECO:0000256" key="4">
    <source>
        <dbReference type="ARBA" id="ARBA00022547"/>
    </source>
</evidence>
<feature type="transmembrane region" description="Helical" evidence="12">
    <location>
        <begin position="186"/>
        <end position="212"/>
    </location>
</feature>
<feature type="transmembrane region" description="Helical" evidence="12">
    <location>
        <begin position="157"/>
        <end position="180"/>
    </location>
</feature>
<dbReference type="GeneID" id="22832478"/>
<dbReference type="InterPro" id="IPR023011">
    <property type="entry name" value="ATP_synth_F0_asu_AS"/>
</dbReference>
<geneLocation type="mitochondrion" evidence="13"/>
<dbReference type="PRINTS" id="PR00123">
    <property type="entry name" value="ATPASEA"/>
</dbReference>
<dbReference type="PANTHER" id="PTHR11410">
    <property type="entry name" value="ATP SYNTHASE SUBUNIT A"/>
    <property type="match status" value="1"/>
</dbReference>
<dbReference type="InterPro" id="IPR035908">
    <property type="entry name" value="F0_ATP_A_sf"/>
</dbReference>
<keyword evidence="9 12" id="KW-0472">Membrane</keyword>
<dbReference type="GO" id="GO:0046933">
    <property type="term" value="F:proton-transporting ATP synthase activity, rotational mechanism"/>
    <property type="evidence" value="ECO:0007669"/>
    <property type="project" value="TreeGrafter"/>
</dbReference>
<evidence type="ECO:0000256" key="12">
    <source>
        <dbReference type="SAM" id="Phobius"/>
    </source>
</evidence>
<dbReference type="NCBIfam" id="TIGR01131">
    <property type="entry name" value="ATP_synt_6_or_A"/>
    <property type="match status" value="1"/>
</dbReference>
<feature type="transmembrane region" description="Helical" evidence="12">
    <location>
        <begin position="122"/>
        <end position="145"/>
    </location>
</feature>
<evidence type="ECO:0000256" key="2">
    <source>
        <dbReference type="ARBA" id="ARBA00006810"/>
    </source>
</evidence>
<evidence type="ECO:0000256" key="7">
    <source>
        <dbReference type="ARBA" id="ARBA00022989"/>
    </source>
</evidence>
<dbReference type="RefSeq" id="YP_009113893.1">
    <property type="nucleotide sequence ID" value="NC_026043.1"/>
</dbReference>
<gene>
    <name evidence="13" type="primary">ATP6</name>
</gene>
<keyword evidence="6" id="KW-0375">Hydrogen ion transport</keyword>
<evidence type="ECO:0000256" key="1">
    <source>
        <dbReference type="ARBA" id="ARBA00004141"/>
    </source>
</evidence>
<evidence type="ECO:0000256" key="8">
    <source>
        <dbReference type="ARBA" id="ARBA00023065"/>
    </source>
</evidence>
<dbReference type="InterPro" id="IPR045083">
    <property type="entry name" value="ATP_synth_F0_asu_bact/mt"/>
</dbReference>
<dbReference type="EMBL" id="KC185403">
    <property type="protein sequence ID" value="AGC52858.1"/>
    <property type="molecule type" value="Genomic_DNA"/>
</dbReference>
<evidence type="ECO:0000256" key="9">
    <source>
        <dbReference type="ARBA" id="ARBA00023136"/>
    </source>
</evidence>
<dbReference type="CDD" id="cd00310">
    <property type="entry name" value="ATP-synt_Fo_a_6"/>
    <property type="match status" value="1"/>
</dbReference>
<reference evidence="13" key="1">
    <citation type="submission" date="2012-11" db="EMBL/GenBank/DDBJ databases">
        <title>Mitochondrial Genome Evolution in Pupillid Land Snails.</title>
        <authorList>
            <person name="Marquardt J.D."/>
            <person name="Adema C.M."/>
            <person name="Nekola J.C."/>
            <person name="Bergthorsson U."/>
        </authorList>
    </citation>
    <scope>NUCLEOTIDE SEQUENCE</scope>
</reference>
<comment type="subcellular location">
    <subcellularLocation>
        <location evidence="1">Membrane</location>
        <topology evidence="1">Multi-pass membrane protein</topology>
    </subcellularLocation>
    <subcellularLocation>
        <location evidence="11">Mitochondrion inner membrane</location>
        <topology evidence="11">Multi-pass membrane protein</topology>
    </subcellularLocation>
</comment>
<sequence>MMTDLFSSMDANTSFFLWLLPLAAAAFFIFNQSFMSSFFSVLGNSICSLWGTEETFFSKKLLLTAVMSFLMLNNFLGLLPLVFSTTTSLWINSSVALVLWGSILISGWVFSFKKSAAHLAPAGAPGALIPFLVLIETVSILIRPITLTVRLVANISAGHIILGLIANVLASTLSFIPFSLAASVMIFYYLFEMFVSFIQAYIFTLLISLYMAEHP</sequence>
<name>A0A0A6ZAG8_9EUPU</name>
<keyword evidence="8" id="KW-0406">Ion transport</keyword>
<keyword evidence="5 12" id="KW-0812">Transmembrane</keyword>
<keyword evidence="7 12" id="KW-1133">Transmembrane helix</keyword>
<dbReference type="Gene3D" id="1.20.120.220">
    <property type="entry name" value="ATP synthase, F0 complex, subunit A"/>
    <property type="match status" value="1"/>
</dbReference>
<dbReference type="Pfam" id="PF00119">
    <property type="entry name" value="ATP-synt_A"/>
    <property type="match status" value="1"/>
</dbReference>
<dbReference type="PROSITE" id="PS00449">
    <property type="entry name" value="ATPASE_A"/>
    <property type="match status" value="1"/>
</dbReference>
<dbReference type="GO" id="GO:0005743">
    <property type="term" value="C:mitochondrial inner membrane"/>
    <property type="evidence" value="ECO:0007669"/>
    <property type="project" value="UniProtKB-SubCell"/>
</dbReference>
<accession>A0A0A6ZAG8</accession>
<dbReference type="GO" id="GO:0045259">
    <property type="term" value="C:proton-transporting ATP synthase complex"/>
    <property type="evidence" value="ECO:0007669"/>
    <property type="project" value="UniProtKB-KW"/>
</dbReference>
<protein>
    <recommendedName>
        <fullName evidence="11">ATP synthase subunit a</fullName>
    </recommendedName>
</protein>
<dbReference type="AlphaFoldDB" id="A0A0A6ZAG8"/>
<proteinExistence type="inferred from homology"/>
<feature type="transmembrane region" description="Helical" evidence="12">
    <location>
        <begin position="61"/>
        <end position="82"/>
    </location>
</feature>
<keyword evidence="13" id="KW-0496">Mitochondrion</keyword>
<organism evidence="13">
    <name type="scientific">Gastrocopta cristata</name>
    <dbReference type="NCBI Taxonomy" id="1128339"/>
    <lineage>
        <taxon>Eukaryota</taxon>
        <taxon>Metazoa</taxon>
        <taxon>Spiralia</taxon>
        <taxon>Lophotrochozoa</taxon>
        <taxon>Mollusca</taxon>
        <taxon>Gastropoda</taxon>
        <taxon>Heterobranchia</taxon>
        <taxon>Euthyneura</taxon>
        <taxon>Panpulmonata</taxon>
        <taxon>Eupulmonata</taxon>
        <taxon>Stylommatophora</taxon>
        <taxon>Orthurethra</taxon>
        <taxon>Pupillidae</taxon>
        <taxon>Gastrocopta</taxon>
    </lineage>
</organism>
<evidence type="ECO:0000313" key="13">
    <source>
        <dbReference type="EMBL" id="AGC52858.1"/>
    </source>
</evidence>
<evidence type="ECO:0000256" key="3">
    <source>
        <dbReference type="ARBA" id="ARBA00022448"/>
    </source>
</evidence>
<dbReference type="InterPro" id="IPR000568">
    <property type="entry name" value="ATP_synth_F0_asu"/>
</dbReference>
<dbReference type="SUPFAM" id="SSF81336">
    <property type="entry name" value="F1F0 ATP synthase subunit A"/>
    <property type="match status" value="1"/>
</dbReference>
<dbReference type="PANTHER" id="PTHR11410:SF0">
    <property type="entry name" value="ATP SYNTHASE SUBUNIT A"/>
    <property type="match status" value="1"/>
</dbReference>
<evidence type="ECO:0000256" key="6">
    <source>
        <dbReference type="ARBA" id="ARBA00022781"/>
    </source>
</evidence>
<comment type="similarity">
    <text evidence="2">Belongs to the ATPase A chain family.</text>
</comment>
<evidence type="ECO:0000256" key="11">
    <source>
        <dbReference type="RuleBase" id="RU004450"/>
    </source>
</evidence>
<evidence type="ECO:0000256" key="10">
    <source>
        <dbReference type="ARBA" id="ARBA00023310"/>
    </source>
</evidence>
<dbReference type="CTD" id="4508"/>